<sequence length="438" mass="48707">MLASPPHRETAAYPPGLKTALEFPLVEALFGRRARRFSLGTTLPDGPLAFASRHDPLPLSALEQMMVLTAAAGITGWHHMIYRHARYAPHLSNYSAAAGGRTFPSAAGFHTSEVFFTNDDGLYLFQTRDAAALTEHSSDITEVDLDTILEIHRSRIRKVADGRLHLPAAEPYMEGHNTWCVNRPGSLLLVPVGDIAQHLIAILCFLVQNGYGIYDDVNREQIPGLERFKHLVDLDNLFPLTYMEQYSLTECTAELSTSCYAGMLMLQAMGLGGWMFDGIDRMTMLGASGNPEVPGLGLRYDSDPRWSMPNPTGREGVFEAFCPPHYPDMSAAVEAFTRRKFGPGGPFCAATPGPWKESSRIRTSAEVHSAEFKACVALMAQYIFDRFGKFPGTVPSVFVLTYLQAHHLDLEFYDTHFQSGAYLETHARHMELWHPQHS</sequence>
<evidence type="ECO:0000313" key="2">
    <source>
        <dbReference type="Proteomes" id="UP001054846"/>
    </source>
</evidence>
<evidence type="ECO:0000313" key="1">
    <source>
        <dbReference type="EMBL" id="UFP94965.1"/>
    </source>
</evidence>
<proteinExistence type="predicted"/>
<organism evidence="1 2">
    <name type="scientific">Gloeobacter morelensis MG652769</name>
    <dbReference type="NCBI Taxonomy" id="2781736"/>
    <lineage>
        <taxon>Bacteria</taxon>
        <taxon>Bacillati</taxon>
        <taxon>Cyanobacteriota</taxon>
        <taxon>Cyanophyceae</taxon>
        <taxon>Gloeobacterales</taxon>
        <taxon>Gloeobacteraceae</taxon>
        <taxon>Gloeobacter</taxon>
        <taxon>Gloeobacter morelensis</taxon>
    </lineage>
</organism>
<gene>
    <name evidence="1" type="ORF">ISF26_01570</name>
</gene>
<dbReference type="RefSeq" id="WP_230842036.1">
    <property type="nucleotide sequence ID" value="NZ_CP063845.1"/>
</dbReference>
<dbReference type="Proteomes" id="UP001054846">
    <property type="component" value="Chromosome"/>
</dbReference>
<keyword evidence="2" id="KW-1185">Reference proteome</keyword>
<accession>A0ABY3PMW0</accession>
<reference evidence="1 2" key="1">
    <citation type="journal article" date="2021" name="Genome Biol. Evol.">
        <title>Complete Genome Sequencing of a Novel Gloeobacter Species from a Waterfall Cave in Mexico.</title>
        <authorList>
            <person name="Saw J.H."/>
            <person name="Cardona T."/>
            <person name="Montejano G."/>
        </authorList>
    </citation>
    <scope>NUCLEOTIDE SEQUENCE [LARGE SCALE GENOMIC DNA]</scope>
    <source>
        <strain evidence="1">MG652769</strain>
    </source>
</reference>
<name>A0ABY3PMW0_9CYAN</name>
<protein>
    <submittedName>
        <fullName evidence="1">Uncharacterized protein</fullName>
    </submittedName>
</protein>
<dbReference type="EMBL" id="CP063845">
    <property type="protein sequence ID" value="UFP94965.1"/>
    <property type="molecule type" value="Genomic_DNA"/>
</dbReference>